<comment type="caution">
    <text evidence="10">The sequence shown here is derived from an EMBL/GenBank/DDBJ whole genome shotgun (WGS) entry which is preliminary data.</text>
</comment>
<dbReference type="PANTHER" id="PTHR11530">
    <property type="entry name" value="D-AMINO ACID OXIDASE"/>
    <property type="match status" value="1"/>
</dbReference>
<dbReference type="Gene3D" id="3.30.9.10">
    <property type="entry name" value="D-Amino Acid Oxidase, subunit A, domain 2"/>
    <property type="match status" value="1"/>
</dbReference>
<name>A0ABS0HAR1_9ACTN</name>
<evidence type="ECO:0000313" key="11">
    <source>
        <dbReference type="Proteomes" id="UP000638560"/>
    </source>
</evidence>
<reference evidence="10 11" key="1">
    <citation type="submission" date="2020-11" db="EMBL/GenBank/DDBJ databases">
        <title>A novel isolate from a Black sea contaminated sediment with potential to produce alkanes: Plantactinospora alkalitolerans sp. nov.</title>
        <authorList>
            <person name="Carro L."/>
            <person name="Veyisoglu A."/>
            <person name="Guven K."/>
            <person name="Schumann P."/>
            <person name="Klenk H.-P."/>
            <person name="Sahin N."/>
        </authorList>
    </citation>
    <scope>NUCLEOTIDE SEQUENCE [LARGE SCALE GENOMIC DNA]</scope>
    <source>
        <strain evidence="10 11">S1510</strain>
    </source>
</reference>
<dbReference type="Gene3D" id="3.40.50.720">
    <property type="entry name" value="NAD(P)-binding Rossmann-like Domain"/>
    <property type="match status" value="1"/>
</dbReference>
<keyword evidence="4" id="KW-0274">FAD</keyword>
<dbReference type="InterPro" id="IPR006181">
    <property type="entry name" value="D-amino_acid_oxidase_CS"/>
</dbReference>
<evidence type="ECO:0000256" key="2">
    <source>
        <dbReference type="ARBA" id="ARBA00006730"/>
    </source>
</evidence>
<keyword evidence="3" id="KW-0285">Flavoprotein</keyword>
<keyword evidence="11" id="KW-1185">Reference proteome</keyword>
<dbReference type="EMBL" id="JADPUN010000428">
    <property type="protein sequence ID" value="MBF9135419.1"/>
    <property type="molecule type" value="Genomic_DNA"/>
</dbReference>
<protein>
    <recommendedName>
        <fullName evidence="7">D-amino-acid oxidase</fullName>
        <ecNumber evidence="6">1.4.3.3</ecNumber>
    </recommendedName>
</protein>
<comment type="cofactor">
    <cofactor evidence="1">
        <name>FAD</name>
        <dbReference type="ChEBI" id="CHEBI:57692"/>
    </cofactor>
</comment>
<evidence type="ECO:0000256" key="7">
    <source>
        <dbReference type="ARBA" id="ARBA00039751"/>
    </source>
</evidence>
<accession>A0ABS0HAR1</accession>
<evidence type="ECO:0000256" key="3">
    <source>
        <dbReference type="ARBA" id="ARBA00022630"/>
    </source>
</evidence>
<proteinExistence type="inferred from homology"/>
<dbReference type="SUPFAM" id="SSF51971">
    <property type="entry name" value="Nucleotide-binding domain"/>
    <property type="match status" value="1"/>
</dbReference>
<sequence>MGSVGEWDALVVGAGVSGLTTAVRLAEAGLRVRIRAARPPLETTSAAAGASWGPYMVSDPRVLPWSEQTRLALEKLAGDTASGVRLVRGMEAAPGPMEPPSWVLGVADYEPCRPEELPRGYASGWRYTIPLVNMPQYLDYLVLRLRTLNVPIEISAVSSFKELSGAASILVNCTGLGSRYLVPDDELFPTRGQLVVVDNPGIDNFFQDHAEHEDLTYFLPHGSRVVLGGDATPGSEDLTPDPAAAAAIVERCAAVEPLLRNARVRRILVGLRPTRPQVRVESDSIDGVRIIHNYGHGGSGLTLSWGCADEVLTLSGLQ</sequence>
<dbReference type="Pfam" id="PF01266">
    <property type="entry name" value="DAO"/>
    <property type="match status" value="1"/>
</dbReference>
<dbReference type="InterPro" id="IPR006076">
    <property type="entry name" value="FAD-dep_OxRdtase"/>
</dbReference>
<comment type="similarity">
    <text evidence="2">Belongs to the DAMOX/DASOX family.</text>
</comment>
<gene>
    <name evidence="10" type="ORF">I0C86_41955</name>
</gene>
<evidence type="ECO:0000256" key="5">
    <source>
        <dbReference type="ARBA" id="ARBA00023002"/>
    </source>
</evidence>
<dbReference type="PROSITE" id="PS00677">
    <property type="entry name" value="DAO"/>
    <property type="match status" value="1"/>
</dbReference>
<evidence type="ECO:0000313" key="10">
    <source>
        <dbReference type="EMBL" id="MBF9135419.1"/>
    </source>
</evidence>
<keyword evidence="5" id="KW-0560">Oxidoreductase</keyword>
<evidence type="ECO:0000259" key="9">
    <source>
        <dbReference type="Pfam" id="PF01266"/>
    </source>
</evidence>
<dbReference type="Proteomes" id="UP000638560">
    <property type="component" value="Unassembled WGS sequence"/>
</dbReference>
<dbReference type="PANTHER" id="PTHR11530:SF11">
    <property type="entry name" value="D-ASPARTATE OXIDASE"/>
    <property type="match status" value="1"/>
</dbReference>
<dbReference type="InterPro" id="IPR023209">
    <property type="entry name" value="DAO"/>
</dbReference>
<feature type="domain" description="FAD dependent oxidoreductase" evidence="9">
    <location>
        <begin position="8"/>
        <end position="311"/>
    </location>
</feature>
<evidence type="ECO:0000256" key="8">
    <source>
        <dbReference type="ARBA" id="ARBA00049547"/>
    </source>
</evidence>
<dbReference type="PIRSF" id="PIRSF000189">
    <property type="entry name" value="D-aa_oxidase"/>
    <property type="match status" value="1"/>
</dbReference>
<organism evidence="10 11">
    <name type="scientific">Plantactinospora alkalitolerans</name>
    <dbReference type="NCBI Taxonomy" id="2789879"/>
    <lineage>
        <taxon>Bacteria</taxon>
        <taxon>Bacillati</taxon>
        <taxon>Actinomycetota</taxon>
        <taxon>Actinomycetes</taxon>
        <taxon>Micromonosporales</taxon>
        <taxon>Micromonosporaceae</taxon>
        <taxon>Plantactinospora</taxon>
    </lineage>
</organism>
<comment type="catalytic activity">
    <reaction evidence="8">
        <text>a D-alpha-amino acid + O2 + H2O = a 2-oxocarboxylate + H2O2 + NH4(+)</text>
        <dbReference type="Rhea" id="RHEA:21816"/>
        <dbReference type="ChEBI" id="CHEBI:15377"/>
        <dbReference type="ChEBI" id="CHEBI:15379"/>
        <dbReference type="ChEBI" id="CHEBI:16240"/>
        <dbReference type="ChEBI" id="CHEBI:28938"/>
        <dbReference type="ChEBI" id="CHEBI:35179"/>
        <dbReference type="ChEBI" id="CHEBI:59871"/>
        <dbReference type="EC" id="1.4.3.3"/>
    </reaction>
    <physiologicalReaction direction="left-to-right" evidence="8">
        <dbReference type="Rhea" id="RHEA:21817"/>
    </physiologicalReaction>
</comment>
<evidence type="ECO:0000256" key="4">
    <source>
        <dbReference type="ARBA" id="ARBA00022827"/>
    </source>
</evidence>
<evidence type="ECO:0000256" key="6">
    <source>
        <dbReference type="ARBA" id="ARBA00039101"/>
    </source>
</evidence>
<dbReference type="SUPFAM" id="SSF54373">
    <property type="entry name" value="FAD-linked reductases, C-terminal domain"/>
    <property type="match status" value="1"/>
</dbReference>
<dbReference type="RefSeq" id="WP_196206880.1">
    <property type="nucleotide sequence ID" value="NZ_JADPUN010000428.1"/>
</dbReference>
<dbReference type="EC" id="1.4.3.3" evidence="6"/>
<evidence type="ECO:0000256" key="1">
    <source>
        <dbReference type="ARBA" id="ARBA00001974"/>
    </source>
</evidence>